<reference evidence="1 2" key="1">
    <citation type="submission" date="2020-08" db="EMBL/GenBank/DDBJ databases">
        <authorList>
            <person name="Liu C."/>
            <person name="Sun Q."/>
        </authorList>
    </citation>
    <scope>NUCLEOTIDE SEQUENCE [LARGE SCALE GENOMIC DNA]</scope>
    <source>
        <strain evidence="1 2">NSJ-4</strain>
    </source>
</reference>
<gene>
    <name evidence="1" type="ORF">H9Q76_10845</name>
</gene>
<sequence>MSQNKVEMESDPFNQQFKVITSDDELAFYILTPQFMEHIVAADEKVDGYTKIEFENSRVTLALNNGKNSFELTKTLWSKSRLDETRLRFRYELNSILSIVDEMLTKENLF</sequence>
<evidence type="ECO:0000313" key="1">
    <source>
        <dbReference type="EMBL" id="QNL99217.1"/>
    </source>
</evidence>
<proteinExistence type="predicted"/>
<keyword evidence="2" id="KW-1185">Reference proteome</keyword>
<dbReference type="KEGG" id="wcp:H9Q76_10845"/>
<dbReference type="Pfam" id="PF11335">
    <property type="entry name" value="DUF3137"/>
    <property type="match status" value="1"/>
</dbReference>
<accession>A0A7G9FKY6</accession>
<dbReference type="Proteomes" id="UP000515819">
    <property type="component" value="Chromosome"/>
</dbReference>
<organism evidence="1 2">
    <name type="scientific">Wujia chipingensis</name>
    <dbReference type="NCBI Taxonomy" id="2763670"/>
    <lineage>
        <taxon>Bacteria</taxon>
        <taxon>Bacillati</taxon>
        <taxon>Bacillota</taxon>
        <taxon>Clostridia</taxon>
        <taxon>Lachnospirales</taxon>
        <taxon>Lachnospiraceae</taxon>
        <taxon>Wujia</taxon>
    </lineage>
</organism>
<protein>
    <submittedName>
        <fullName evidence="1">DUF3137 domain-containing protein</fullName>
    </submittedName>
</protein>
<dbReference type="InterPro" id="IPR021484">
    <property type="entry name" value="DUF3137"/>
</dbReference>
<name>A0A7G9FKY6_9FIRM</name>
<evidence type="ECO:0000313" key="2">
    <source>
        <dbReference type="Proteomes" id="UP000515819"/>
    </source>
</evidence>
<dbReference type="EMBL" id="CP060632">
    <property type="protein sequence ID" value="QNL99217.1"/>
    <property type="molecule type" value="Genomic_DNA"/>
</dbReference>
<dbReference type="RefSeq" id="WP_117781465.1">
    <property type="nucleotide sequence ID" value="NZ_CP060632.1"/>
</dbReference>
<dbReference type="AlphaFoldDB" id="A0A7G9FKY6"/>